<dbReference type="AlphaFoldDB" id="A0AAV2TI15"/>
<comment type="caution">
    <text evidence="2">The sequence shown here is derived from an EMBL/GenBank/DDBJ whole genome shotgun (WGS) entry which is preliminary data.</text>
</comment>
<evidence type="ECO:0000256" key="1">
    <source>
        <dbReference type="SAM" id="SignalP"/>
    </source>
</evidence>
<feature type="signal peptide" evidence="1">
    <location>
        <begin position="1"/>
        <end position="22"/>
    </location>
</feature>
<evidence type="ECO:0000313" key="3">
    <source>
        <dbReference type="Proteomes" id="UP001497525"/>
    </source>
</evidence>
<dbReference type="Proteomes" id="UP001497525">
    <property type="component" value="Unassembled WGS sequence"/>
</dbReference>
<proteinExistence type="predicted"/>
<sequence length="111" mass="11840">MCRVGTWTLFLALSVFATVAVGAPSQVTTVQPVAVKPVKKDKESDDNWVPVDEKELRKILDNIGNSTTTGNATSLQKMLSDVVAGVQKGIEEGLKNMKVGTTVAPDVTKKP</sequence>
<accession>A0AAV2TI15</accession>
<gene>
    <name evidence="2" type="ORF">CDAUBV1_LOCUS10605</name>
</gene>
<keyword evidence="1" id="KW-0732">Signal</keyword>
<evidence type="ECO:0000313" key="2">
    <source>
        <dbReference type="EMBL" id="CAL5136521.1"/>
    </source>
</evidence>
<dbReference type="EMBL" id="CAXLJL010000323">
    <property type="protein sequence ID" value="CAL5136521.1"/>
    <property type="molecule type" value="Genomic_DNA"/>
</dbReference>
<name>A0AAV2TI15_CALDB</name>
<protein>
    <submittedName>
        <fullName evidence="2">Uncharacterized protein</fullName>
    </submittedName>
</protein>
<reference evidence="2" key="1">
    <citation type="submission" date="2024-06" db="EMBL/GenBank/DDBJ databases">
        <authorList>
            <person name="Liu X."/>
            <person name="Lenzi L."/>
            <person name="Haldenby T S."/>
            <person name="Uol C."/>
        </authorList>
    </citation>
    <scope>NUCLEOTIDE SEQUENCE</scope>
</reference>
<organism evidence="2 3">
    <name type="scientific">Calicophoron daubneyi</name>
    <name type="common">Rumen fluke</name>
    <name type="synonym">Paramphistomum daubneyi</name>
    <dbReference type="NCBI Taxonomy" id="300641"/>
    <lineage>
        <taxon>Eukaryota</taxon>
        <taxon>Metazoa</taxon>
        <taxon>Spiralia</taxon>
        <taxon>Lophotrochozoa</taxon>
        <taxon>Platyhelminthes</taxon>
        <taxon>Trematoda</taxon>
        <taxon>Digenea</taxon>
        <taxon>Plagiorchiida</taxon>
        <taxon>Pronocephalata</taxon>
        <taxon>Paramphistomoidea</taxon>
        <taxon>Paramphistomidae</taxon>
        <taxon>Calicophoron</taxon>
    </lineage>
</organism>
<feature type="chain" id="PRO_5043685409" evidence="1">
    <location>
        <begin position="23"/>
        <end position="111"/>
    </location>
</feature>